<sequence length="156" mass="16714">MKQFAFFLIVLTGLAGCAETTVTPLSANSFLLTTSGDEFCGTQGVMRVASRMAAVETLRRGQDRYVIQSVGHDNSIRTQYHAPVSRGFVLGADGLAHPVARNPFDIGYSTTTGSNDTTLTVTVLTKSDPGYSQGLDARQVLGPDWESHVRNGVVDC</sequence>
<reference evidence="2 3" key="1">
    <citation type="submission" date="2019-04" db="EMBL/GenBank/DDBJ databases">
        <authorList>
            <person name="Li J."/>
        </authorList>
    </citation>
    <scope>NUCLEOTIDE SEQUENCE [LARGE SCALE GENOMIC DNA]</scope>
    <source>
        <strain evidence="2 3">CCTCC AB2016182</strain>
    </source>
</reference>
<feature type="signal peptide" evidence="1">
    <location>
        <begin position="1"/>
        <end position="17"/>
    </location>
</feature>
<evidence type="ECO:0000256" key="1">
    <source>
        <dbReference type="SAM" id="SignalP"/>
    </source>
</evidence>
<dbReference type="AlphaFoldDB" id="A0A4U0QM44"/>
<evidence type="ECO:0000313" key="2">
    <source>
        <dbReference type="EMBL" id="TJZ82766.1"/>
    </source>
</evidence>
<protein>
    <submittedName>
        <fullName evidence="2">Uncharacterized protein</fullName>
    </submittedName>
</protein>
<keyword evidence="3" id="KW-1185">Reference proteome</keyword>
<dbReference type="OrthoDB" id="7773880at2"/>
<evidence type="ECO:0000313" key="3">
    <source>
        <dbReference type="Proteomes" id="UP000306223"/>
    </source>
</evidence>
<keyword evidence="1" id="KW-0732">Signal</keyword>
<accession>A0A4U0QM44</accession>
<proteinExistence type="predicted"/>
<gene>
    <name evidence="2" type="ORF">FA740_14230</name>
</gene>
<comment type="caution">
    <text evidence="2">The sequence shown here is derived from an EMBL/GenBank/DDBJ whole genome shotgun (WGS) entry which is preliminary data.</text>
</comment>
<name>A0A4U0QM44_9RHOB</name>
<dbReference type="EMBL" id="SUNH01000020">
    <property type="protein sequence ID" value="TJZ82766.1"/>
    <property type="molecule type" value="Genomic_DNA"/>
</dbReference>
<dbReference type="Proteomes" id="UP000306223">
    <property type="component" value="Unassembled WGS sequence"/>
</dbReference>
<organism evidence="2 3">
    <name type="scientific">Paracoccus hibiscisoli</name>
    <dbReference type="NCBI Taxonomy" id="2023261"/>
    <lineage>
        <taxon>Bacteria</taxon>
        <taxon>Pseudomonadati</taxon>
        <taxon>Pseudomonadota</taxon>
        <taxon>Alphaproteobacteria</taxon>
        <taxon>Rhodobacterales</taxon>
        <taxon>Paracoccaceae</taxon>
        <taxon>Paracoccus</taxon>
    </lineage>
</organism>
<dbReference type="RefSeq" id="WP_136857440.1">
    <property type="nucleotide sequence ID" value="NZ_SUNH01000020.1"/>
</dbReference>
<feature type="chain" id="PRO_5020385580" evidence="1">
    <location>
        <begin position="18"/>
        <end position="156"/>
    </location>
</feature>
<dbReference type="PROSITE" id="PS51257">
    <property type="entry name" value="PROKAR_LIPOPROTEIN"/>
    <property type="match status" value="1"/>
</dbReference>